<reference evidence="3" key="1">
    <citation type="journal article" date="2014" name="Proc. Natl. Acad. Sci. U.S.A.">
        <title>Extensive sampling of basidiomycete genomes demonstrates inadequacy of the white-rot/brown-rot paradigm for wood decay fungi.</title>
        <authorList>
            <person name="Riley R."/>
            <person name="Salamov A.A."/>
            <person name="Brown D.W."/>
            <person name="Nagy L.G."/>
            <person name="Floudas D."/>
            <person name="Held B.W."/>
            <person name="Levasseur A."/>
            <person name="Lombard V."/>
            <person name="Morin E."/>
            <person name="Otillar R."/>
            <person name="Lindquist E.A."/>
            <person name="Sun H."/>
            <person name="LaButti K.M."/>
            <person name="Schmutz J."/>
            <person name="Jabbour D."/>
            <person name="Luo H."/>
            <person name="Baker S.E."/>
            <person name="Pisabarro A.G."/>
            <person name="Walton J.D."/>
            <person name="Blanchette R.A."/>
            <person name="Henrissat B."/>
            <person name="Martin F."/>
            <person name="Cullen D."/>
            <person name="Hibbett D.S."/>
            <person name="Grigoriev I.V."/>
        </authorList>
    </citation>
    <scope>NUCLEOTIDE SEQUENCE [LARGE SCALE GENOMIC DNA]</scope>
    <source>
        <strain evidence="3">CBS 339.88</strain>
    </source>
</reference>
<keyword evidence="3" id="KW-1185">Reference proteome</keyword>
<dbReference type="STRING" id="685588.A0A067SM15"/>
<dbReference type="OrthoDB" id="6362633at2759"/>
<dbReference type="AlphaFoldDB" id="A0A067SM15"/>
<dbReference type="HOGENOM" id="CLU_067202_1_1_1"/>
<organism evidence="2 3">
    <name type="scientific">Galerina marginata (strain CBS 339.88)</name>
    <dbReference type="NCBI Taxonomy" id="685588"/>
    <lineage>
        <taxon>Eukaryota</taxon>
        <taxon>Fungi</taxon>
        <taxon>Dikarya</taxon>
        <taxon>Basidiomycota</taxon>
        <taxon>Agaricomycotina</taxon>
        <taxon>Agaricomycetes</taxon>
        <taxon>Agaricomycetidae</taxon>
        <taxon>Agaricales</taxon>
        <taxon>Agaricineae</taxon>
        <taxon>Strophariaceae</taxon>
        <taxon>Galerina</taxon>
    </lineage>
</organism>
<proteinExistence type="predicted"/>
<dbReference type="Proteomes" id="UP000027222">
    <property type="component" value="Unassembled WGS sequence"/>
</dbReference>
<name>A0A067SM15_GALM3</name>
<evidence type="ECO:0000256" key="1">
    <source>
        <dbReference type="SAM" id="MobiDB-lite"/>
    </source>
</evidence>
<protein>
    <recommendedName>
        <fullName evidence="4">Phosphoribulokinase/uridine kinase domain-containing protein</fullName>
    </recommendedName>
</protein>
<accession>A0A067SM15</accession>
<dbReference type="EMBL" id="KL142406">
    <property type="protein sequence ID" value="KDR68764.1"/>
    <property type="molecule type" value="Genomic_DNA"/>
</dbReference>
<gene>
    <name evidence="2" type="ORF">GALMADRAFT_256606</name>
</gene>
<dbReference type="InterPro" id="IPR027417">
    <property type="entry name" value="P-loop_NTPase"/>
</dbReference>
<dbReference type="SUPFAM" id="SSF52540">
    <property type="entry name" value="P-loop containing nucleoside triphosphate hydrolases"/>
    <property type="match status" value="1"/>
</dbReference>
<evidence type="ECO:0000313" key="2">
    <source>
        <dbReference type="EMBL" id="KDR68764.1"/>
    </source>
</evidence>
<evidence type="ECO:0000313" key="3">
    <source>
        <dbReference type="Proteomes" id="UP000027222"/>
    </source>
</evidence>
<evidence type="ECO:0008006" key="4">
    <source>
        <dbReference type="Google" id="ProtNLM"/>
    </source>
</evidence>
<sequence length="267" mass="29596">MDAEIEELSRYLVDKLESTPSPQRLLVGIAGIPASGKSTFSLLLTERTNRILQGRLISSQNSSAEDKNQRPLSIESDVQPTSSVHGQAILVGLDGWHLSRAQLDVLPDPQLAHDRRGIHWTFDGTGYVDFLQKLRDTTNTAVITAPSFDHALKDPSPDAVSIHPHHRIVIIEGLYVFLAVPPWSDAELLLDERWFVEVDTAEARRRLVGRHVLTGVAKDAQEAEWRADENDIPNGQFIIANMLEPTMIIQSKNIPALSGVDAENTHV</sequence>
<dbReference type="PANTHER" id="PTHR10285">
    <property type="entry name" value="URIDINE KINASE"/>
    <property type="match status" value="1"/>
</dbReference>
<feature type="region of interest" description="Disordered" evidence="1">
    <location>
        <begin position="56"/>
        <end position="78"/>
    </location>
</feature>
<dbReference type="Gene3D" id="3.40.50.300">
    <property type="entry name" value="P-loop containing nucleotide triphosphate hydrolases"/>
    <property type="match status" value="1"/>
</dbReference>